<feature type="compositionally biased region" description="Low complexity" evidence="1">
    <location>
        <begin position="172"/>
        <end position="195"/>
    </location>
</feature>
<evidence type="ECO:0000256" key="2">
    <source>
        <dbReference type="SAM" id="SignalP"/>
    </source>
</evidence>
<sequence>MKFTFPLFISLTIFSTFVISSPTINNDKFKLINRESIPPIARNNGIYLRQNTGDANTSNGDNTVDTSTSTETETEDSNESTSSTGTEVEATPTYTYNGSGGEAGDSGPALTATESGSTPAANDLTSATAAGVEATSADPNAQPSSAPSTSTSHSGLTNYNTTTRSQSQSLVGTSAAQTTGSAKTSSTSSSAKSGALPLMPNLHPLSLITVILAGGLGVIRVLF</sequence>
<feature type="chain" id="PRO_5008628512" evidence="2">
    <location>
        <begin position="21"/>
        <end position="223"/>
    </location>
</feature>
<reference evidence="4" key="2">
    <citation type="submission" date="2013-07" db="EMBL/GenBank/DDBJ databases">
        <authorList>
            <consortium name="The Broad Institute Genome Sequencing Platform"/>
            <person name="Cuomo C."/>
            <person name="Litvintseva A."/>
            <person name="Chen Y."/>
            <person name="Heitman J."/>
            <person name="Sun S."/>
            <person name="Springer D."/>
            <person name="Dromer F."/>
            <person name="Young S.K."/>
            <person name="Zeng Q."/>
            <person name="Gargeya S."/>
            <person name="Fitzgerald M."/>
            <person name="Abouelleil A."/>
            <person name="Alvarado L."/>
            <person name="Berlin A.M."/>
            <person name="Chapman S.B."/>
            <person name="Dewar J."/>
            <person name="Goldberg J."/>
            <person name="Griggs A."/>
            <person name="Gujja S."/>
            <person name="Hansen M."/>
            <person name="Howarth C."/>
            <person name="Imamovic A."/>
            <person name="Larimer J."/>
            <person name="McCowan C."/>
            <person name="Murphy C."/>
            <person name="Pearson M."/>
            <person name="Priest M."/>
            <person name="Roberts A."/>
            <person name="Saif S."/>
            <person name="Shea T."/>
            <person name="Sykes S."/>
            <person name="Wortman J."/>
            <person name="Nusbaum C."/>
            <person name="Birren B."/>
        </authorList>
    </citation>
    <scope>NUCLEOTIDE SEQUENCE</scope>
    <source>
        <strain evidence="4">CBS 10737</strain>
    </source>
</reference>
<dbReference type="EMBL" id="CP144522">
    <property type="protein sequence ID" value="WWC69323.1"/>
    <property type="molecule type" value="Genomic_DNA"/>
</dbReference>
<dbReference type="AlphaFoldDB" id="A0A1B9IAE1"/>
<dbReference type="KEGG" id="kpin:30170102"/>
<evidence type="ECO:0000313" key="5">
    <source>
        <dbReference type="Proteomes" id="UP000094020"/>
    </source>
</evidence>
<feature type="compositionally biased region" description="Low complexity" evidence="1">
    <location>
        <begin position="79"/>
        <end position="89"/>
    </location>
</feature>
<feature type="compositionally biased region" description="Polar residues" evidence="1">
    <location>
        <begin position="112"/>
        <end position="128"/>
    </location>
</feature>
<reference evidence="3" key="1">
    <citation type="submission" date="2013-07" db="EMBL/GenBank/DDBJ databases">
        <title>The Genome Sequence of Cryptococcus pinus CBS10737.</title>
        <authorList>
            <consortium name="The Broad Institute Genome Sequencing Platform"/>
            <person name="Cuomo C."/>
            <person name="Litvintseva A."/>
            <person name="Chen Y."/>
            <person name="Heitman J."/>
            <person name="Sun S."/>
            <person name="Springer D."/>
            <person name="Dromer F."/>
            <person name="Young S.K."/>
            <person name="Zeng Q."/>
            <person name="Gargeya S."/>
            <person name="Fitzgerald M."/>
            <person name="Abouelleil A."/>
            <person name="Alvarado L."/>
            <person name="Berlin A.M."/>
            <person name="Chapman S.B."/>
            <person name="Dewar J."/>
            <person name="Goldberg J."/>
            <person name="Griggs A."/>
            <person name="Gujja S."/>
            <person name="Hansen M."/>
            <person name="Howarth C."/>
            <person name="Imamovic A."/>
            <person name="Larimer J."/>
            <person name="McCowan C."/>
            <person name="Murphy C."/>
            <person name="Pearson M."/>
            <person name="Priest M."/>
            <person name="Roberts A."/>
            <person name="Saif S."/>
            <person name="Shea T."/>
            <person name="Sykes S."/>
            <person name="Wortman J."/>
            <person name="Nusbaum C."/>
            <person name="Birren B."/>
        </authorList>
    </citation>
    <scope>NUCLEOTIDE SEQUENCE [LARGE SCALE GENOMIC DNA]</scope>
    <source>
        <strain evidence="3">CBS 10737</strain>
    </source>
</reference>
<dbReference type="OrthoDB" id="10577322at2759"/>
<evidence type="ECO:0000256" key="1">
    <source>
        <dbReference type="SAM" id="MobiDB-lite"/>
    </source>
</evidence>
<accession>A0A1B9IAE1</accession>
<keyword evidence="2" id="KW-0732">Signal</keyword>
<gene>
    <name evidence="3" type="ORF">I206_01733</name>
    <name evidence="4" type="ORF">I206_103261</name>
</gene>
<name>A0A1B9IAE1_9TREE</name>
<reference evidence="4" key="4">
    <citation type="submission" date="2024-02" db="EMBL/GenBank/DDBJ databases">
        <title>Comparative genomics of Cryptococcus and Kwoniella reveals pathogenesis evolution and contrasting modes of karyotype evolution via chromosome fusion or intercentromeric recombination.</title>
        <authorList>
            <person name="Coelho M.A."/>
            <person name="David-Palma M."/>
            <person name="Shea T."/>
            <person name="Bowers K."/>
            <person name="McGinley-Smith S."/>
            <person name="Mohammad A.W."/>
            <person name="Gnirke A."/>
            <person name="Yurkov A.M."/>
            <person name="Nowrousian M."/>
            <person name="Sun S."/>
            <person name="Cuomo C.A."/>
            <person name="Heitman J."/>
        </authorList>
    </citation>
    <scope>NUCLEOTIDE SEQUENCE</scope>
    <source>
        <strain evidence="4">CBS 10737</strain>
    </source>
</reference>
<dbReference type="RefSeq" id="XP_019013662.1">
    <property type="nucleotide sequence ID" value="XM_019153501.1"/>
</dbReference>
<feature type="compositionally biased region" description="Low complexity" evidence="1">
    <location>
        <begin position="62"/>
        <end position="71"/>
    </location>
</feature>
<dbReference type="Proteomes" id="UP000094020">
    <property type="component" value="Chromosome 4"/>
</dbReference>
<evidence type="ECO:0000313" key="3">
    <source>
        <dbReference type="EMBL" id="OCF52443.1"/>
    </source>
</evidence>
<evidence type="ECO:0000313" key="4">
    <source>
        <dbReference type="EMBL" id="WWC69323.1"/>
    </source>
</evidence>
<feature type="compositionally biased region" description="Polar residues" evidence="1">
    <location>
        <begin position="155"/>
        <end position="171"/>
    </location>
</feature>
<feature type="compositionally biased region" description="Polar residues" evidence="1">
    <location>
        <begin position="51"/>
        <end position="61"/>
    </location>
</feature>
<feature type="compositionally biased region" description="Low complexity" evidence="1">
    <location>
        <begin position="143"/>
        <end position="154"/>
    </location>
</feature>
<feature type="region of interest" description="Disordered" evidence="1">
    <location>
        <begin position="51"/>
        <end position="195"/>
    </location>
</feature>
<dbReference type="GeneID" id="30170102"/>
<protein>
    <submittedName>
        <fullName evidence="3">Uncharacterized protein</fullName>
    </submittedName>
</protein>
<proteinExistence type="predicted"/>
<dbReference type="EMBL" id="KI894008">
    <property type="protein sequence ID" value="OCF52443.1"/>
    <property type="molecule type" value="Genomic_DNA"/>
</dbReference>
<dbReference type="STRING" id="1296096.A0A1B9IAE1"/>
<reference evidence="3" key="3">
    <citation type="submission" date="2016-07" db="EMBL/GenBank/DDBJ databases">
        <title>Evolution of pathogenesis and genome organization in the Tremellales.</title>
        <authorList>
            <person name="Cuomo C."/>
            <person name="Litvintseva A."/>
            <person name="Heitman J."/>
            <person name="Chen Y."/>
            <person name="Sun S."/>
            <person name="Springer D."/>
            <person name="Dromer F."/>
            <person name="Young S."/>
            <person name="Zeng Q."/>
            <person name="Chapman S."/>
            <person name="Gujja S."/>
            <person name="Saif S."/>
            <person name="Birren B."/>
        </authorList>
    </citation>
    <scope>NUCLEOTIDE SEQUENCE</scope>
    <source>
        <strain evidence="3">CBS 10737</strain>
    </source>
</reference>
<keyword evidence="5" id="KW-1185">Reference proteome</keyword>
<organism evidence="3">
    <name type="scientific">Kwoniella pini CBS 10737</name>
    <dbReference type="NCBI Taxonomy" id="1296096"/>
    <lineage>
        <taxon>Eukaryota</taxon>
        <taxon>Fungi</taxon>
        <taxon>Dikarya</taxon>
        <taxon>Basidiomycota</taxon>
        <taxon>Agaricomycotina</taxon>
        <taxon>Tremellomycetes</taxon>
        <taxon>Tremellales</taxon>
        <taxon>Cryptococcaceae</taxon>
        <taxon>Kwoniella</taxon>
    </lineage>
</organism>
<feature type="signal peptide" evidence="2">
    <location>
        <begin position="1"/>
        <end position="20"/>
    </location>
</feature>